<protein>
    <submittedName>
        <fullName evidence="2">(northern house mosquito) hypothetical protein</fullName>
    </submittedName>
</protein>
<evidence type="ECO:0000256" key="1">
    <source>
        <dbReference type="SAM" id="MobiDB-lite"/>
    </source>
</evidence>
<dbReference type="AlphaFoldDB" id="A0A8D8GBK0"/>
<accession>A0A8D8GBK0</accession>
<feature type="region of interest" description="Disordered" evidence="1">
    <location>
        <begin position="1"/>
        <end position="104"/>
    </location>
</feature>
<reference evidence="2" key="1">
    <citation type="submission" date="2021-05" db="EMBL/GenBank/DDBJ databases">
        <authorList>
            <person name="Alioto T."/>
            <person name="Alioto T."/>
            <person name="Gomez Garrido J."/>
        </authorList>
    </citation>
    <scope>NUCLEOTIDE SEQUENCE</scope>
</reference>
<name>A0A8D8GBK0_CULPI</name>
<dbReference type="EMBL" id="HBUE01142701">
    <property type="protein sequence ID" value="CAG6501630.1"/>
    <property type="molecule type" value="Transcribed_RNA"/>
</dbReference>
<sequence length="104" mass="11085">MTRTTGGSCALKNRLISPTRPAPCSTRTSSSRSSLSSRRAGAGSRTPTTSGRSSSATRCLSRSPRRSPSRHDRSRRHAQSTRSGGGSGTAVLPPQRRVRRHVGK</sequence>
<proteinExistence type="predicted"/>
<feature type="compositionally biased region" description="Low complexity" evidence="1">
    <location>
        <begin position="17"/>
        <end position="62"/>
    </location>
</feature>
<feature type="compositionally biased region" description="Basic residues" evidence="1">
    <location>
        <begin position="63"/>
        <end position="79"/>
    </location>
</feature>
<evidence type="ECO:0000313" key="2">
    <source>
        <dbReference type="EMBL" id="CAG6501630.1"/>
    </source>
</evidence>
<organism evidence="2">
    <name type="scientific">Culex pipiens</name>
    <name type="common">House mosquito</name>
    <dbReference type="NCBI Taxonomy" id="7175"/>
    <lineage>
        <taxon>Eukaryota</taxon>
        <taxon>Metazoa</taxon>
        <taxon>Ecdysozoa</taxon>
        <taxon>Arthropoda</taxon>
        <taxon>Hexapoda</taxon>
        <taxon>Insecta</taxon>
        <taxon>Pterygota</taxon>
        <taxon>Neoptera</taxon>
        <taxon>Endopterygota</taxon>
        <taxon>Diptera</taxon>
        <taxon>Nematocera</taxon>
        <taxon>Culicoidea</taxon>
        <taxon>Culicidae</taxon>
        <taxon>Culicinae</taxon>
        <taxon>Culicini</taxon>
        <taxon>Culex</taxon>
        <taxon>Culex</taxon>
    </lineage>
</organism>